<sequence length="130" mass="15498">MLFHHIAFFFTLVHTAPIFPSQATTAIISRFPIVNEISPSCLNNQIIIHDTVTPETISDPDFVIPSPKHSPKLRRQPISFNYSLRLGRQLRQRRLRRWSRSFPVRRSRMLRPTYRLRYFKLSKIINSYYI</sequence>
<protein>
    <submittedName>
        <fullName evidence="1">Uncharacterized protein</fullName>
    </submittedName>
</protein>
<proteinExistence type="predicted"/>
<evidence type="ECO:0000313" key="2">
    <source>
        <dbReference type="Proteomes" id="UP001165960"/>
    </source>
</evidence>
<comment type="caution">
    <text evidence="1">The sequence shown here is derived from an EMBL/GenBank/DDBJ whole genome shotgun (WGS) entry which is preliminary data.</text>
</comment>
<reference evidence="1" key="1">
    <citation type="submission" date="2022-04" db="EMBL/GenBank/DDBJ databases">
        <title>Genome of the entomopathogenic fungus Entomophthora muscae.</title>
        <authorList>
            <person name="Elya C."/>
            <person name="Lovett B.R."/>
            <person name="Lee E."/>
            <person name="Macias A.M."/>
            <person name="Hajek A.E."/>
            <person name="De Bivort B.L."/>
            <person name="Kasson M.T."/>
            <person name="De Fine Licht H.H."/>
            <person name="Stajich J.E."/>
        </authorList>
    </citation>
    <scope>NUCLEOTIDE SEQUENCE</scope>
    <source>
        <strain evidence="1">Berkeley</strain>
    </source>
</reference>
<evidence type="ECO:0000313" key="1">
    <source>
        <dbReference type="EMBL" id="KAJ9057422.1"/>
    </source>
</evidence>
<name>A0ACC2S5C1_9FUNG</name>
<accession>A0ACC2S5C1</accession>
<keyword evidence="2" id="KW-1185">Reference proteome</keyword>
<organism evidence="1 2">
    <name type="scientific">Entomophthora muscae</name>
    <dbReference type="NCBI Taxonomy" id="34485"/>
    <lineage>
        <taxon>Eukaryota</taxon>
        <taxon>Fungi</taxon>
        <taxon>Fungi incertae sedis</taxon>
        <taxon>Zoopagomycota</taxon>
        <taxon>Entomophthoromycotina</taxon>
        <taxon>Entomophthoromycetes</taxon>
        <taxon>Entomophthorales</taxon>
        <taxon>Entomophthoraceae</taxon>
        <taxon>Entomophthora</taxon>
    </lineage>
</organism>
<gene>
    <name evidence="1" type="ORF">DSO57_1022840</name>
</gene>
<dbReference type="EMBL" id="QTSX02005796">
    <property type="protein sequence ID" value="KAJ9057422.1"/>
    <property type="molecule type" value="Genomic_DNA"/>
</dbReference>
<dbReference type="Proteomes" id="UP001165960">
    <property type="component" value="Unassembled WGS sequence"/>
</dbReference>